<evidence type="ECO:0000256" key="1">
    <source>
        <dbReference type="SAM" id="MobiDB-lite"/>
    </source>
</evidence>
<feature type="compositionally biased region" description="Pro residues" evidence="1">
    <location>
        <begin position="1"/>
        <end position="16"/>
    </location>
</feature>
<gene>
    <name evidence="2" type="ORF">AVDCRST_MAG30-2473</name>
</gene>
<name>A0A6J4T0N2_9ACTN</name>
<proteinExistence type="predicted"/>
<protein>
    <submittedName>
        <fullName evidence="2">Uncharacterized protein</fullName>
    </submittedName>
</protein>
<organism evidence="2">
    <name type="scientific">uncultured Solirubrobacteraceae bacterium</name>
    <dbReference type="NCBI Taxonomy" id="1162706"/>
    <lineage>
        <taxon>Bacteria</taxon>
        <taxon>Bacillati</taxon>
        <taxon>Actinomycetota</taxon>
        <taxon>Thermoleophilia</taxon>
        <taxon>Solirubrobacterales</taxon>
        <taxon>Solirubrobacteraceae</taxon>
        <taxon>environmental samples</taxon>
    </lineage>
</organism>
<dbReference type="AlphaFoldDB" id="A0A6J4T0N2"/>
<sequence length="47" mass="4610">PVPAPQTPDGPAPPEAPETGEESPDAVRPPEDGGLDVPEEEAPPGGG</sequence>
<accession>A0A6J4T0N2</accession>
<reference evidence="2" key="1">
    <citation type="submission" date="2020-02" db="EMBL/GenBank/DDBJ databases">
        <authorList>
            <person name="Meier V. D."/>
        </authorList>
    </citation>
    <scope>NUCLEOTIDE SEQUENCE</scope>
    <source>
        <strain evidence="2">AVDCRST_MAG30</strain>
    </source>
</reference>
<feature type="non-terminal residue" evidence="2">
    <location>
        <position position="1"/>
    </location>
</feature>
<dbReference type="EMBL" id="CADCVS010000323">
    <property type="protein sequence ID" value="CAA9510810.1"/>
    <property type="molecule type" value="Genomic_DNA"/>
</dbReference>
<feature type="region of interest" description="Disordered" evidence="1">
    <location>
        <begin position="1"/>
        <end position="47"/>
    </location>
</feature>
<evidence type="ECO:0000313" key="2">
    <source>
        <dbReference type="EMBL" id="CAA9510810.1"/>
    </source>
</evidence>
<feature type="compositionally biased region" description="Acidic residues" evidence="1">
    <location>
        <begin position="33"/>
        <end position="47"/>
    </location>
</feature>